<dbReference type="PROSITE" id="PS52015">
    <property type="entry name" value="TONB_CTD"/>
    <property type="match status" value="1"/>
</dbReference>
<evidence type="ECO:0000259" key="11">
    <source>
        <dbReference type="PROSITE" id="PS52015"/>
    </source>
</evidence>
<keyword evidence="9" id="KW-0472">Membrane</keyword>
<keyword evidence="13" id="KW-1185">Reference proteome</keyword>
<evidence type="ECO:0000313" key="13">
    <source>
        <dbReference type="Proteomes" id="UP000199455"/>
    </source>
</evidence>
<keyword evidence="5" id="KW-0997">Cell inner membrane</keyword>
<comment type="similarity">
    <text evidence="2">Belongs to the TonB family.</text>
</comment>
<dbReference type="EMBL" id="FMZH01000003">
    <property type="protein sequence ID" value="SDC81123.1"/>
    <property type="molecule type" value="Genomic_DNA"/>
</dbReference>
<dbReference type="GO" id="GO:0015031">
    <property type="term" value="P:protein transport"/>
    <property type="evidence" value="ECO:0007669"/>
    <property type="project" value="UniProtKB-KW"/>
</dbReference>
<name>A0A1G6PLR5_9SPHI</name>
<dbReference type="GO" id="GO:0098797">
    <property type="term" value="C:plasma membrane protein complex"/>
    <property type="evidence" value="ECO:0007669"/>
    <property type="project" value="TreeGrafter"/>
</dbReference>
<dbReference type="STRING" id="390242.SAMN04488024_10390"/>
<sequence>MKAFYLFFLCFSISVGCIAQQSDTLITYNFGGKPTTKLNKATSLYKVFKQDSVTWIRITSDKNFMPLKRETFSDSTLTNLYGTYTLYKNGKPHIKGTYLNNEKAGTWITYGNESNAIETKVYAFNLLNGLYVSYWPNSAVFEQKEYVNDREVGERKLFYQNGNLALKEVFDDKGQLIDSAYFDQEGNVTLSQTIIILPQYPGGIKKLYELIAKELKYPEDALRISAQGKVFLSFTVGESGELSNIQLIRAPYPSLGEEAMRVLKYLPKWIPGTMLGRPTAMQFNINVDFTIGKTIYH</sequence>
<keyword evidence="10" id="KW-0732">Signal</keyword>
<evidence type="ECO:0000256" key="8">
    <source>
        <dbReference type="ARBA" id="ARBA00022989"/>
    </source>
</evidence>
<evidence type="ECO:0000256" key="3">
    <source>
        <dbReference type="ARBA" id="ARBA00022448"/>
    </source>
</evidence>
<dbReference type="Pfam" id="PF03544">
    <property type="entry name" value="TonB_C"/>
    <property type="match status" value="1"/>
</dbReference>
<proteinExistence type="inferred from homology"/>
<evidence type="ECO:0000256" key="2">
    <source>
        <dbReference type="ARBA" id="ARBA00006555"/>
    </source>
</evidence>
<dbReference type="GO" id="GO:0055085">
    <property type="term" value="P:transmembrane transport"/>
    <property type="evidence" value="ECO:0007669"/>
    <property type="project" value="InterPro"/>
</dbReference>
<evidence type="ECO:0000313" key="12">
    <source>
        <dbReference type="EMBL" id="SDC81123.1"/>
    </source>
</evidence>
<dbReference type="InterPro" id="IPR051045">
    <property type="entry name" value="TonB-dependent_transducer"/>
</dbReference>
<dbReference type="AlphaFoldDB" id="A0A1G6PLR5"/>
<dbReference type="Gene3D" id="3.90.930.1">
    <property type="match status" value="1"/>
</dbReference>
<keyword evidence="3" id="KW-0813">Transport</keyword>
<dbReference type="Proteomes" id="UP000199455">
    <property type="component" value="Unassembled WGS sequence"/>
</dbReference>
<gene>
    <name evidence="12" type="ORF">SAMN04488024_10390</name>
</gene>
<dbReference type="Gene3D" id="3.30.1150.10">
    <property type="match status" value="1"/>
</dbReference>
<protein>
    <submittedName>
        <fullName evidence="12">TonB family C-terminal domain-containing protein</fullName>
    </submittedName>
</protein>
<feature type="signal peptide" evidence="10">
    <location>
        <begin position="1"/>
        <end position="19"/>
    </location>
</feature>
<dbReference type="InterPro" id="IPR006260">
    <property type="entry name" value="TonB/TolA_C"/>
</dbReference>
<evidence type="ECO:0000256" key="5">
    <source>
        <dbReference type="ARBA" id="ARBA00022519"/>
    </source>
</evidence>
<feature type="chain" id="PRO_5011735219" evidence="10">
    <location>
        <begin position="20"/>
        <end position="297"/>
    </location>
</feature>
<dbReference type="PROSITE" id="PS51257">
    <property type="entry name" value="PROKAR_LIPOPROTEIN"/>
    <property type="match status" value="1"/>
</dbReference>
<keyword evidence="8" id="KW-1133">Transmembrane helix</keyword>
<dbReference type="PANTHER" id="PTHR33446:SF2">
    <property type="entry name" value="PROTEIN TONB"/>
    <property type="match status" value="1"/>
</dbReference>
<dbReference type="GO" id="GO:0031992">
    <property type="term" value="F:energy transducer activity"/>
    <property type="evidence" value="ECO:0007669"/>
    <property type="project" value="TreeGrafter"/>
</dbReference>
<evidence type="ECO:0000256" key="7">
    <source>
        <dbReference type="ARBA" id="ARBA00022927"/>
    </source>
</evidence>
<dbReference type="NCBIfam" id="TIGR01352">
    <property type="entry name" value="tonB_Cterm"/>
    <property type="match status" value="1"/>
</dbReference>
<keyword evidence="4" id="KW-1003">Cell membrane</keyword>
<dbReference type="RefSeq" id="WP_090766811.1">
    <property type="nucleotide sequence ID" value="NZ_FMZH01000003.1"/>
</dbReference>
<dbReference type="PANTHER" id="PTHR33446">
    <property type="entry name" value="PROTEIN TONB-RELATED"/>
    <property type="match status" value="1"/>
</dbReference>
<reference evidence="13" key="1">
    <citation type="submission" date="2016-10" db="EMBL/GenBank/DDBJ databases">
        <authorList>
            <person name="Varghese N."/>
            <person name="Submissions S."/>
        </authorList>
    </citation>
    <scope>NUCLEOTIDE SEQUENCE [LARGE SCALE GENOMIC DNA]</scope>
    <source>
        <strain evidence="13">DSM 18609</strain>
    </source>
</reference>
<feature type="domain" description="TonB C-terminal" evidence="11">
    <location>
        <begin position="202"/>
        <end position="297"/>
    </location>
</feature>
<dbReference type="SUPFAM" id="SSF74653">
    <property type="entry name" value="TolA/TonB C-terminal domain"/>
    <property type="match status" value="1"/>
</dbReference>
<keyword evidence="6" id="KW-0812">Transmembrane</keyword>
<accession>A0A1G6PLR5</accession>
<evidence type="ECO:0000256" key="10">
    <source>
        <dbReference type="SAM" id="SignalP"/>
    </source>
</evidence>
<comment type="subcellular location">
    <subcellularLocation>
        <location evidence="1">Cell inner membrane</location>
        <topology evidence="1">Single-pass membrane protein</topology>
        <orientation evidence="1">Periplasmic side</orientation>
    </subcellularLocation>
</comment>
<evidence type="ECO:0000256" key="9">
    <source>
        <dbReference type="ARBA" id="ARBA00023136"/>
    </source>
</evidence>
<dbReference type="SUPFAM" id="SSF82185">
    <property type="entry name" value="Histone H3 K4-specific methyltransferase SET7/9 N-terminal domain"/>
    <property type="match status" value="1"/>
</dbReference>
<organism evidence="12 13">
    <name type="scientific">Pedobacter soli</name>
    <dbReference type="NCBI Taxonomy" id="390242"/>
    <lineage>
        <taxon>Bacteria</taxon>
        <taxon>Pseudomonadati</taxon>
        <taxon>Bacteroidota</taxon>
        <taxon>Sphingobacteriia</taxon>
        <taxon>Sphingobacteriales</taxon>
        <taxon>Sphingobacteriaceae</taxon>
        <taxon>Pedobacter</taxon>
    </lineage>
</organism>
<evidence type="ECO:0000256" key="6">
    <source>
        <dbReference type="ARBA" id="ARBA00022692"/>
    </source>
</evidence>
<evidence type="ECO:0000256" key="1">
    <source>
        <dbReference type="ARBA" id="ARBA00004383"/>
    </source>
</evidence>
<keyword evidence="7" id="KW-0653">Protein transport</keyword>
<dbReference type="InterPro" id="IPR037682">
    <property type="entry name" value="TonB_C"/>
</dbReference>
<evidence type="ECO:0000256" key="4">
    <source>
        <dbReference type="ARBA" id="ARBA00022475"/>
    </source>
</evidence>